<evidence type="ECO:0000256" key="2">
    <source>
        <dbReference type="ARBA" id="ARBA00022448"/>
    </source>
</evidence>
<dbReference type="Gene3D" id="1.20.1250.20">
    <property type="entry name" value="MFS general substrate transporter like domains"/>
    <property type="match status" value="1"/>
</dbReference>
<reference evidence="8" key="1">
    <citation type="submission" date="2015-10" db="EMBL/GenBank/DDBJ databases">
        <authorList>
            <person name="Regsiter A."/>
            <person name="william w."/>
        </authorList>
    </citation>
    <scope>NUCLEOTIDE SEQUENCE</scope>
    <source>
        <strain evidence="8">Montdore</strain>
    </source>
</reference>
<dbReference type="AlphaFoldDB" id="A0A292Q3C1"/>
<protein>
    <recommendedName>
        <fullName evidence="7">Major facilitator superfamily (MFS) profile domain-containing protein</fullName>
    </recommendedName>
</protein>
<dbReference type="GO" id="GO:0022857">
    <property type="term" value="F:transmembrane transporter activity"/>
    <property type="evidence" value="ECO:0007669"/>
    <property type="project" value="InterPro"/>
</dbReference>
<dbReference type="PRINTS" id="PR01035">
    <property type="entry name" value="TCRTETA"/>
</dbReference>
<feature type="transmembrane region" description="Helical" evidence="6">
    <location>
        <begin position="372"/>
        <end position="390"/>
    </location>
</feature>
<dbReference type="CDD" id="cd17330">
    <property type="entry name" value="MFS_SLC46_TetA_like"/>
    <property type="match status" value="1"/>
</dbReference>
<feature type="transmembrane region" description="Helical" evidence="6">
    <location>
        <begin position="83"/>
        <end position="102"/>
    </location>
</feature>
<keyword evidence="4 6" id="KW-1133">Transmembrane helix</keyword>
<evidence type="ECO:0000256" key="6">
    <source>
        <dbReference type="SAM" id="Phobius"/>
    </source>
</evidence>
<evidence type="ECO:0000259" key="7">
    <source>
        <dbReference type="PROSITE" id="PS50850"/>
    </source>
</evidence>
<evidence type="ECO:0000256" key="5">
    <source>
        <dbReference type="ARBA" id="ARBA00023136"/>
    </source>
</evidence>
<feature type="transmembrane region" description="Helical" evidence="6">
    <location>
        <begin position="184"/>
        <end position="209"/>
    </location>
</feature>
<keyword evidence="3 6" id="KW-0812">Transmembrane</keyword>
<feature type="transmembrane region" description="Helical" evidence="6">
    <location>
        <begin position="339"/>
        <end position="360"/>
    </location>
</feature>
<dbReference type="PROSITE" id="PS50850">
    <property type="entry name" value="MFS"/>
    <property type="match status" value="1"/>
</dbReference>
<evidence type="ECO:0000256" key="3">
    <source>
        <dbReference type="ARBA" id="ARBA00022692"/>
    </source>
</evidence>
<dbReference type="PANTHER" id="PTHR23504">
    <property type="entry name" value="MAJOR FACILITATOR SUPERFAMILY DOMAIN-CONTAINING PROTEIN 10"/>
    <property type="match status" value="1"/>
</dbReference>
<dbReference type="InterPro" id="IPR020846">
    <property type="entry name" value="MFS_dom"/>
</dbReference>
<feature type="transmembrane region" description="Helical" evidence="6">
    <location>
        <begin position="141"/>
        <end position="164"/>
    </location>
</feature>
<dbReference type="PANTHER" id="PTHR23504:SF8">
    <property type="entry name" value="TRANSPORTER, PUTATIVE (AFU_ORTHOLOGUE AFUA_1G03730)-RELATED"/>
    <property type="match status" value="1"/>
</dbReference>
<evidence type="ECO:0000313" key="8">
    <source>
        <dbReference type="EMBL" id="CUS13551.1"/>
    </source>
</evidence>
<proteinExistence type="predicted"/>
<organism evidence="8 9">
    <name type="scientific">Tuber aestivum</name>
    <name type="common">summer truffle</name>
    <dbReference type="NCBI Taxonomy" id="59557"/>
    <lineage>
        <taxon>Eukaryota</taxon>
        <taxon>Fungi</taxon>
        <taxon>Dikarya</taxon>
        <taxon>Ascomycota</taxon>
        <taxon>Pezizomycotina</taxon>
        <taxon>Pezizomycetes</taxon>
        <taxon>Pezizales</taxon>
        <taxon>Tuberaceae</taxon>
        <taxon>Tuber</taxon>
    </lineage>
</organism>
<dbReference type="SUPFAM" id="SSF103473">
    <property type="entry name" value="MFS general substrate transporter"/>
    <property type="match status" value="1"/>
</dbReference>
<dbReference type="InterPro" id="IPR011701">
    <property type="entry name" value="MFS"/>
</dbReference>
<comment type="subcellular location">
    <subcellularLocation>
        <location evidence="1">Membrane</location>
        <topology evidence="1">Multi-pass membrane protein</topology>
    </subcellularLocation>
</comment>
<gene>
    <name evidence="8" type="ORF">GSTUAT00002341001</name>
</gene>
<dbReference type="EMBL" id="LN890971">
    <property type="protein sequence ID" value="CUS13551.1"/>
    <property type="molecule type" value="Genomic_DNA"/>
</dbReference>
<keyword evidence="9" id="KW-1185">Reference proteome</keyword>
<evidence type="ECO:0000313" key="9">
    <source>
        <dbReference type="Proteomes" id="UP001412239"/>
    </source>
</evidence>
<dbReference type="Pfam" id="PF07690">
    <property type="entry name" value="MFS_1"/>
    <property type="match status" value="1"/>
</dbReference>
<evidence type="ECO:0000256" key="4">
    <source>
        <dbReference type="ARBA" id="ARBA00022989"/>
    </source>
</evidence>
<feature type="transmembrane region" description="Helical" evidence="6">
    <location>
        <begin position="49"/>
        <end position="71"/>
    </location>
</feature>
<feature type="transmembrane region" description="Helical" evidence="6">
    <location>
        <begin position="108"/>
        <end position="129"/>
    </location>
</feature>
<dbReference type="InterPro" id="IPR036259">
    <property type="entry name" value="MFS_trans_sf"/>
</dbReference>
<keyword evidence="5 6" id="KW-0472">Membrane</keyword>
<dbReference type="GO" id="GO:0016020">
    <property type="term" value="C:membrane"/>
    <property type="evidence" value="ECO:0007669"/>
    <property type="project" value="UniProtKB-SubCell"/>
</dbReference>
<dbReference type="Proteomes" id="UP001412239">
    <property type="component" value="Unassembled WGS sequence"/>
</dbReference>
<keyword evidence="2" id="KW-0813">Transport</keyword>
<feature type="domain" description="Major facilitator superfamily (MFS) profile" evidence="7">
    <location>
        <begin position="13"/>
        <end position="491"/>
    </location>
</feature>
<accession>A0A292Q3C1</accession>
<name>A0A292Q3C1_9PEZI</name>
<feature type="transmembrane region" description="Helical" evidence="6">
    <location>
        <begin position="397"/>
        <end position="420"/>
    </location>
</feature>
<feature type="transmembrane region" description="Helical" evidence="6">
    <location>
        <begin position="464"/>
        <end position="487"/>
    </location>
</feature>
<sequence length="510" mass="55500">MTQPKLSPTVIRQLIILSTCRLAEPVSLTSVSPYLYYMVKSFGIPNKDVPFYVGITFACFSLAQFVTGVFWGRVSDRFGRKPTMLLGLAGSLLFILVFGFSTTLPMAILARCFSGLVNGNVGILRTMVAEMVPQRELQPRAFSIMPMIWTMGSIIGPSIGGFLADPVTNHPNWFKGEPPALLKKFPFCLPNLVNAAIFVCGLFTGTLFLKETLETKRNAPDRGRQIGERLVGFFCLKSRRHGDVPDETTSLFADSSSSRIDEEVNFPPEVIKDSGPPPLMQAFTFQSTVNIVMYCLLSLHAVTFDQLLPVLMSYPRDGTPRQGFRFAGGFGMPSSTIGLYYSIYGVVGIVLQFLIFPSVVGALGPVRTLKCFNLVFMVLYILVPFTLLLPRAQQHSALFLCIFVKGVSAIFSFPCSTILLTNSSPSLRILGTLNGIAVALAALSKGMGPALGGLVFTLGQKTRYGILPWCLLSGITALGILPLAFLAEGEGSPDKLVREAEDDEVGPLVK</sequence>
<evidence type="ECO:0000256" key="1">
    <source>
        <dbReference type="ARBA" id="ARBA00004141"/>
    </source>
</evidence>
<dbReference type="InterPro" id="IPR001958">
    <property type="entry name" value="Tet-R_TetA/multi-R_MdtG-like"/>
</dbReference>